<evidence type="ECO:0000313" key="3">
    <source>
        <dbReference type="Proteomes" id="UP000185999"/>
    </source>
</evidence>
<dbReference type="GO" id="GO:0005615">
    <property type="term" value="C:extracellular space"/>
    <property type="evidence" value="ECO:0007669"/>
    <property type="project" value="InterPro"/>
</dbReference>
<dbReference type="GO" id="GO:0047989">
    <property type="term" value="F:hydroxybutyrate-dimer hydrolase activity"/>
    <property type="evidence" value="ECO:0007669"/>
    <property type="project" value="InterPro"/>
</dbReference>
<organism evidence="2 3">
    <name type="scientific">Neptunomonas antarctica</name>
    <dbReference type="NCBI Taxonomy" id="619304"/>
    <lineage>
        <taxon>Bacteria</taxon>
        <taxon>Pseudomonadati</taxon>
        <taxon>Pseudomonadota</taxon>
        <taxon>Gammaproteobacteria</taxon>
        <taxon>Oceanospirillales</taxon>
        <taxon>Oceanospirillaceae</taxon>
        <taxon>Neptunomonas</taxon>
    </lineage>
</organism>
<accession>A0A1N7IYZ6</accession>
<dbReference type="InterPro" id="IPR016582">
    <property type="entry name" value="OHBut_olig_hydro_put"/>
</dbReference>
<keyword evidence="3" id="KW-1185">Reference proteome</keyword>
<evidence type="ECO:0000313" key="2">
    <source>
        <dbReference type="EMBL" id="SIS42274.1"/>
    </source>
</evidence>
<evidence type="ECO:0000256" key="1">
    <source>
        <dbReference type="ARBA" id="ARBA00022801"/>
    </source>
</evidence>
<dbReference type="RefSeq" id="WP_143773469.1">
    <property type="nucleotide sequence ID" value="NZ_FTOE01000001.1"/>
</dbReference>
<sequence length="693" mass="73621">MKRIMTPWIGRSAPVIGLCVVLSGCNSSSLITTATTGIPFTLGEVVSNYYDGKTDGLLGGFGLSGFQTPPAGFYADAANPSAAELRRHNIYLSYTGLVDQSDTGGFGRLYGPMDDTTYAGYEYLAYVGKGINRAIVMVQVPDSFDVNNPCIIAAPSSGSRGVYGAMATAGAWGLKKGCAVAYTDANKGTGAVDLSQMKSYGLQMQAKDLATTDELTFRVPTQESVSMALGDDEYAGVTLPTDTALDNYIAAKPNRYAFKHAHSQKNSEKDWGLHTLQAVKFALQQLSTQFDQPFSADNTLVIAASVSNGGAAALKAAEADTESLIDAVVVGEPNINPATATQSFGIKMGANPLFTAHSKPAYEYFVIAEMYAACASKAVSNTGALFSELRGPVNARCDALVAAGYLQKGSYEEQGAEAREKLNAAGYLPDSDKLLVGYAGVDLFQSLLATYGNAYSRSSVVDNLCNISMAHVATGTVVPAINDTYQTLAAISSGIPRTANIFLIKDDALGGPTLQFAATSANGNADYNFEGAKCWYDLFYNSENSLNTRLMAGIEQIKGNGNLQHKPTIIVHGRSDALIPVNHSSRPYLALNQQVEGAQSQLKYYEITNAQHLDALNQLYASLGMSYVPLDYYFKQALDLMYDHLENATALPPSQVVRAQGRAGALQVANLPAISATAIDTITFDAGNLVIPE</sequence>
<dbReference type="OrthoDB" id="4294477at2"/>
<keyword evidence="1 2" id="KW-0378">Hydrolase</keyword>
<dbReference type="PROSITE" id="PS51257">
    <property type="entry name" value="PROKAR_LIPOPROTEIN"/>
    <property type="match status" value="1"/>
</dbReference>
<dbReference type="SUPFAM" id="SSF53474">
    <property type="entry name" value="alpha/beta-Hydrolases"/>
    <property type="match status" value="1"/>
</dbReference>
<dbReference type="AlphaFoldDB" id="A0A1N7IYZ6"/>
<dbReference type="STRING" id="619304.SAMN05421760_101354"/>
<dbReference type="GO" id="GO:0019605">
    <property type="term" value="P:butyrate metabolic process"/>
    <property type="evidence" value="ECO:0007669"/>
    <property type="project" value="InterPro"/>
</dbReference>
<dbReference type="Pfam" id="PF10605">
    <property type="entry name" value="3HBOH"/>
    <property type="match status" value="1"/>
</dbReference>
<dbReference type="InterPro" id="IPR029058">
    <property type="entry name" value="AB_hydrolase_fold"/>
</dbReference>
<dbReference type="EMBL" id="FTOE01000001">
    <property type="protein sequence ID" value="SIS42274.1"/>
    <property type="molecule type" value="Genomic_DNA"/>
</dbReference>
<dbReference type="Proteomes" id="UP000185999">
    <property type="component" value="Unassembled WGS sequence"/>
</dbReference>
<proteinExistence type="predicted"/>
<reference evidence="3" key="1">
    <citation type="submission" date="2017-01" db="EMBL/GenBank/DDBJ databases">
        <authorList>
            <person name="Varghese N."/>
            <person name="Submissions S."/>
        </authorList>
    </citation>
    <scope>NUCLEOTIDE SEQUENCE [LARGE SCALE GENOMIC DNA]</scope>
    <source>
        <strain evidence="3">DSM 22306</strain>
    </source>
</reference>
<gene>
    <name evidence="2" type="ORF">SAMN05421760_101354</name>
</gene>
<protein>
    <submittedName>
        <fullName evidence="2">Hydroxybutyrate-dimer hydrolase</fullName>
    </submittedName>
</protein>
<dbReference type="Gene3D" id="3.40.50.1820">
    <property type="entry name" value="alpha/beta hydrolase"/>
    <property type="match status" value="1"/>
</dbReference>
<name>A0A1N7IYZ6_9GAMM</name>